<dbReference type="Pfam" id="PF00651">
    <property type="entry name" value="BTB"/>
    <property type="match status" value="1"/>
</dbReference>
<proteinExistence type="predicted"/>
<dbReference type="InterPro" id="IPR006652">
    <property type="entry name" value="Kelch_1"/>
</dbReference>
<dbReference type="SMART" id="SM00225">
    <property type="entry name" value="BTB"/>
    <property type="match status" value="1"/>
</dbReference>
<feature type="compositionally biased region" description="Basic and acidic residues" evidence="3">
    <location>
        <begin position="8"/>
        <end position="21"/>
    </location>
</feature>
<sequence length="635" mass="72335">MVCRQKAWKRDAVHSDMRTNDKNSGAKNSERTIVLTCAASILGMEEAERNPSPASSTLEGLPGLFQRNEEDFCNEFYFSELGHSLTLLQGLNQQRLERVLCDVTICVGNEQFPCHKNVLAACSPYFLTMFTVTIEGIDSVIMRQLIDYAYTSDITINEENAQHLLSAANMVQMNSIREACSRFLANEMDSSNCLGIHCFAEAHVCEGLSQLAKDYALENFTEVTKYDEILLLPKSKLIEFLESDALRVESEEIVLQAVIDWVHHDQGSREEILCEVLQYVRLPLVRSYFLCDLLDMEPMLTRDTECRKLIDEAMKYFILKDRHAELQTARTQPRCAQRRQDLLLTVGGEIYNKNYLSNVDCYNMDEGKWVRLKELPFSRCHHGTVVSENKYIYVSGGFNKEKHVLSSVLRFELILDKWVKMSSMKTPRARHAMASLDGYIYVLGGYDGQTRIDTVERYSAEQNVWTFMAPMSVPLSRCQAIGYKGYIYVAGGTTEPNNQCSDSLQRYNPVTNSWELLTPMPVARWLFGLVATGGQLYAVGGKEDMVRASRKLFSYNISTCKWIELAEMIEPRFDAGVTLIKNCIYVLSGHDGENSFYHSIEEYKLDTNMWSILNSTSLPYGRCRFGCVHLSIPSK</sequence>
<dbReference type="InterPro" id="IPR011333">
    <property type="entry name" value="SKP1/BTB/POZ_sf"/>
</dbReference>
<dbReference type="PANTHER" id="PTHR45632:SF3">
    <property type="entry name" value="KELCH-LIKE PROTEIN 32"/>
    <property type="match status" value="1"/>
</dbReference>
<keyword evidence="6" id="KW-1185">Reference proteome</keyword>
<name>A0AAD9K103_9ANNE</name>
<dbReference type="EMBL" id="JAODUP010000090">
    <property type="protein sequence ID" value="KAK2162886.1"/>
    <property type="molecule type" value="Genomic_DNA"/>
</dbReference>
<dbReference type="InterPro" id="IPR011705">
    <property type="entry name" value="BACK"/>
</dbReference>
<dbReference type="SUPFAM" id="SSF117281">
    <property type="entry name" value="Kelch motif"/>
    <property type="match status" value="1"/>
</dbReference>
<dbReference type="PANTHER" id="PTHR45632">
    <property type="entry name" value="LD33804P"/>
    <property type="match status" value="1"/>
</dbReference>
<evidence type="ECO:0000256" key="1">
    <source>
        <dbReference type="ARBA" id="ARBA00022441"/>
    </source>
</evidence>
<keyword evidence="1" id="KW-0880">Kelch repeat</keyword>
<evidence type="ECO:0000313" key="5">
    <source>
        <dbReference type="EMBL" id="KAK2162886.1"/>
    </source>
</evidence>
<dbReference type="Proteomes" id="UP001208570">
    <property type="component" value="Unassembled WGS sequence"/>
</dbReference>
<dbReference type="AlphaFoldDB" id="A0AAD9K103"/>
<feature type="region of interest" description="Disordered" evidence="3">
    <location>
        <begin position="1"/>
        <end position="26"/>
    </location>
</feature>
<evidence type="ECO:0000256" key="2">
    <source>
        <dbReference type="ARBA" id="ARBA00022737"/>
    </source>
</evidence>
<dbReference type="InterPro" id="IPR017096">
    <property type="entry name" value="BTB-kelch_protein"/>
</dbReference>
<dbReference type="Gene3D" id="2.120.10.80">
    <property type="entry name" value="Kelch-type beta propeller"/>
    <property type="match status" value="1"/>
</dbReference>
<dbReference type="Gene3D" id="1.25.40.420">
    <property type="match status" value="1"/>
</dbReference>
<dbReference type="Gene3D" id="3.30.710.10">
    <property type="entry name" value="Potassium Channel Kv1.1, Chain A"/>
    <property type="match status" value="1"/>
</dbReference>
<dbReference type="Pfam" id="PF07707">
    <property type="entry name" value="BACK"/>
    <property type="match status" value="1"/>
</dbReference>
<gene>
    <name evidence="5" type="ORF">LSH36_90g07073</name>
</gene>
<dbReference type="SMART" id="SM00612">
    <property type="entry name" value="Kelch"/>
    <property type="match status" value="6"/>
</dbReference>
<dbReference type="Pfam" id="PF24681">
    <property type="entry name" value="Kelch_KLHDC2_KLHL20_DRC7"/>
    <property type="match status" value="1"/>
</dbReference>
<dbReference type="SUPFAM" id="SSF54695">
    <property type="entry name" value="POZ domain"/>
    <property type="match status" value="1"/>
</dbReference>
<feature type="domain" description="BTB" evidence="4">
    <location>
        <begin position="101"/>
        <end position="158"/>
    </location>
</feature>
<organism evidence="5 6">
    <name type="scientific">Paralvinella palmiformis</name>
    <dbReference type="NCBI Taxonomy" id="53620"/>
    <lineage>
        <taxon>Eukaryota</taxon>
        <taxon>Metazoa</taxon>
        <taxon>Spiralia</taxon>
        <taxon>Lophotrochozoa</taxon>
        <taxon>Annelida</taxon>
        <taxon>Polychaeta</taxon>
        <taxon>Sedentaria</taxon>
        <taxon>Canalipalpata</taxon>
        <taxon>Terebellida</taxon>
        <taxon>Terebelliformia</taxon>
        <taxon>Alvinellidae</taxon>
        <taxon>Paralvinella</taxon>
    </lineage>
</organism>
<accession>A0AAD9K103</accession>
<reference evidence="5" key="1">
    <citation type="journal article" date="2023" name="Mol. Biol. Evol.">
        <title>Third-Generation Sequencing Reveals the Adaptive Role of the Epigenome in Three Deep-Sea Polychaetes.</title>
        <authorList>
            <person name="Perez M."/>
            <person name="Aroh O."/>
            <person name="Sun Y."/>
            <person name="Lan Y."/>
            <person name="Juniper S.K."/>
            <person name="Young C.R."/>
            <person name="Angers B."/>
            <person name="Qian P.Y."/>
        </authorList>
    </citation>
    <scope>NUCLEOTIDE SEQUENCE</scope>
    <source>
        <strain evidence="5">P08H-3</strain>
    </source>
</reference>
<dbReference type="PROSITE" id="PS50097">
    <property type="entry name" value="BTB"/>
    <property type="match status" value="1"/>
</dbReference>
<keyword evidence="2" id="KW-0677">Repeat</keyword>
<evidence type="ECO:0000313" key="6">
    <source>
        <dbReference type="Proteomes" id="UP001208570"/>
    </source>
</evidence>
<dbReference type="Pfam" id="PF01344">
    <property type="entry name" value="Kelch_1"/>
    <property type="match status" value="1"/>
</dbReference>
<dbReference type="PIRSF" id="PIRSF037037">
    <property type="entry name" value="Kelch-like_protein_gigaxonin"/>
    <property type="match status" value="1"/>
</dbReference>
<dbReference type="InterPro" id="IPR000210">
    <property type="entry name" value="BTB/POZ_dom"/>
</dbReference>
<evidence type="ECO:0000256" key="3">
    <source>
        <dbReference type="SAM" id="MobiDB-lite"/>
    </source>
</evidence>
<dbReference type="SMART" id="SM00875">
    <property type="entry name" value="BACK"/>
    <property type="match status" value="1"/>
</dbReference>
<dbReference type="InterPro" id="IPR015915">
    <property type="entry name" value="Kelch-typ_b-propeller"/>
</dbReference>
<comment type="caution">
    <text evidence="5">The sequence shown here is derived from an EMBL/GenBank/DDBJ whole genome shotgun (WGS) entry which is preliminary data.</text>
</comment>
<protein>
    <recommendedName>
        <fullName evidence="4">BTB domain-containing protein</fullName>
    </recommendedName>
</protein>
<dbReference type="FunFam" id="1.25.40.420:FF:000001">
    <property type="entry name" value="Kelch-like family member 12"/>
    <property type="match status" value="1"/>
</dbReference>
<evidence type="ECO:0000259" key="4">
    <source>
        <dbReference type="PROSITE" id="PS50097"/>
    </source>
</evidence>